<dbReference type="EMBL" id="CAKMMF010000010">
    <property type="protein sequence ID" value="CAH1204208.1"/>
    <property type="molecule type" value="Genomic_DNA"/>
</dbReference>
<keyword evidence="10" id="KW-0482">Metalloprotease</keyword>
<dbReference type="PANTHER" id="PTHR39188:SF3">
    <property type="entry name" value="STAGE IV SPORULATION PROTEIN FB"/>
    <property type="match status" value="1"/>
</dbReference>
<feature type="transmembrane region" description="Helical" evidence="12">
    <location>
        <begin position="154"/>
        <end position="174"/>
    </location>
</feature>
<evidence type="ECO:0000256" key="9">
    <source>
        <dbReference type="ARBA" id="ARBA00022989"/>
    </source>
</evidence>
<comment type="subcellular location">
    <subcellularLocation>
        <location evidence="2">Membrane</location>
        <topology evidence="2">Multi-pass membrane protein</topology>
    </subcellularLocation>
</comment>
<evidence type="ECO:0000256" key="8">
    <source>
        <dbReference type="ARBA" id="ARBA00022833"/>
    </source>
</evidence>
<dbReference type="InterPro" id="IPR008915">
    <property type="entry name" value="Peptidase_M50"/>
</dbReference>
<protein>
    <submittedName>
        <fullName evidence="14">Stage IV sporulation protein FB</fullName>
        <ecNumber evidence="14">3.4.24.-</ecNumber>
    </submittedName>
</protein>
<comment type="caution">
    <text evidence="14">The sequence shown here is derived from an EMBL/GenBank/DDBJ whole genome shotgun (WGS) entry which is preliminary data.</text>
</comment>
<dbReference type="GO" id="GO:0016787">
    <property type="term" value="F:hydrolase activity"/>
    <property type="evidence" value="ECO:0007669"/>
    <property type="project" value="UniProtKB-KW"/>
</dbReference>
<proteinExistence type="inferred from homology"/>
<reference evidence="14" key="1">
    <citation type="submission" date="2022-01" db="EMBL/GenBank/DDBJ databases">
        <authorList>
            <person name="Criscuolo A."/>
        </authorList>
    </citation>
    <scope>NUCLEOTIDE SEQUENCE</scope>
    <source>
        <strain evidence="14">CIP111893</strain>
    </source>
</reference>
<evidence type="ECO:0000313" key="15">
    <source>
        <dbReference type="Proteomes" id="UP000838686"/>
    </source>
</evidence>
<keyword evidence="6" id="KW-0479">Metal-binding</keyword>
<keyword evidence="5 12" id="KW-0812">Transmembrane</keyword>
<feature type="domain" description="Peptidase M50" evidence="13">
    <location>
        <begin position="31"/>
        <end position="104"/>
    </location>
</feature>
<name>A0ABM9C6I8_9BACL</name>
<comment type="similarity">
    <text evidence="3">Belongs to the peptidase M50B family.</text>
</comment>
<keyword evidence="8" id="KW-0862">Zinc</keyword>
<dbReference type="Proteomes" id="UP000838686">
    <property type="component" value="Unassembled WGS sequence"/>
</dbReference>
<sequence length="296" mass="33087">MIRMKGIAWSVHPLFVLVMMASVITGYFIELFTLFTIVFVHELGHVIAARSFGWRIREVKLLPFGGVAEVEEAGTMPSREEAIVAIAGPLQNVWMGAAAWLFGLLGWWSPEWSEYVWQANAMIGLFNLLPILPLDGGKLLHAWLSRMFTFHQSLVWGARISLLLSGAMVIFSLVPAFLPEGGGSGIQANLLVVGLFLFVTNWTYYRYIPFVFLRFLTNRGLAASKSIAQGVWAIPIAVSKRHSVAAVLRLFKRDSYHLIVIMEDSGDIMAILPEQQLVEDFLTDGKADRAVLELFM</sequence>
<comment type="cofactor">
    <cofactor evidence="1">
        <name>Zn(2+)</name>
        <dbReference type="ChEBI" id="CHEBI:29105"/>
    </cofactor>
</comment>
<evidence type="ECO:0000259" key="13">
    <source>
        <dbReference type="Pfam" id="PF02163"/>
    </source>
</evidence>
<evidence type="ECO:0000256" key="3">
    <source>
        <dbReference type="ARBA" id="ARBA00007931"/>
    </source>
</evidence>
<feature type="transmembrane region" description="Helical" evidence="12">
    <location>
        <begin position="186"/>
        <end position="205"/>
    </location>
</feature>
<organism evidence="14 15">
    <name type="scientific">Paenibacillus plantiphilus</name>
    <dbReference type="NCBI Taxonomy" id="2905650"/>
    <lineage>
        <taxon>Bacteria</taxon>
        <taxon>Bacillati</taxon>
        <taxon>Bacillota</taxon>
        <taxon>Bacilli</taxon>
        <taxon>Bacillales</taxon>
        <taxon>Paenibacillaceae</taxon>
        <taxon>Paenibacillus</taxon>
    </lineage>
</organism>
<evidence type="ECO:0000256" key="11">
    <source>
        <dbReference type="ARBA" id="ARBA00023136"/>
    </source>
</evidence>
<dbReference type="EC" id="3.4.24.-" evidence="14"/>
<gene>
    <name evidence="14" type="primary">spoIVFB</name>
    <name evidence="14" type="ORF">PAECIP111893_02187</name>
</gene>
<keyword evidence="7 14" id="KW-0378">Hydrolase</keyword>
<evidence type="ECO:0000256" key="4">
    <source>
        <dbReference type="ARBA" id="ARBA00022670"/>
    </source>
</evidence>
<dbReference type="CDD" id="cd06161">
    <property type="entry name" value="S2P-M50_SpoIVFB"/>
    <property type="match status" value="1"/>
</dbReference>
<accession>A0ABM9C6I8</accession>
<keyword evidence="15" id="KW-1185">Reference proteome</keyword>
<evidence type="ECO:0000256" key="6">
    <source>
        <dbReference type="ARBA" id="ARBA00022723"/>
    </source>
</evidence>
<feature type="transmembrane region" description="Helical" evidence="12">
    <location>
        <begin position="82"/>
        <end position="109"/>
    </location>
</feature>
<evidence type="ECO:0000256" key="12">
    <source>
        <dbReference type="SAM" id="Phobius"/>
    </source>
</evidence>
<keyword evidence="9 12" id="KW-1133">Transmembrane helix</keyword>
<evidence type="ECO:0000256" key="10">
    <source>
        <dbReference type="ARBA" id="ARBA00023049"/>
    </source>
</evidence>
<evidence type="ECO:0000256" key="1">
    <source>
        <dbReference type="ARBA" id="ARBA00001947"/>
    </source>
</evidence>
<keyword evidence="4" id="KW-0645">Protease</keyword>
<dbReference type="PANTHER" id="PTHR39188">
    <property type="entry name" value="MEMBRANE-ASSOCIATED ZINC METALLOPROTEASE M50B"/>
    <property type="match status" value="1"/>
</dbReference>
<evidence type="ECO:0000256" key="2">
    <source>
        <dbReference type="ARBA" id="ARBA00004141"/>
    </source>
</evidence>
<dbReference type="Pfam" id="PF02163">
    <property type="entry name" value="Peptidase_M50"/>
    <property type="match status" value="1"/>
</dbReference>
<keyword evidence="11 12" id="KW-0472">Membrane</keyword>
<feature type="transmembrane region" description="Helical" evidence="12">
    <location>
        <begin position="7"/>
        <end position="28"/>
    </location>
</feature>
<evidence type="ECO:0000256" key="5">
    <source>
        <dbReference type="ARBA" id="ARBA00022692"/>
    </source>
</evidence>
<evidence type="ECO:0000313" key="14">
    <source>
        <dbReference type="EMBL" id="CAH1204208.1"/>
    </source>
</evidence>
<evidence type="ECO:0000256" key="7">
    <source>
        <dbReference type="ARBA" id="ARBA00022801"/>
    </source>
</evidence>